<feature type="transmembrane region" description="Helical" evidence="2">
    <location>
        <begin position="48"/>
        <end position="72"/>
    </location>
</feature>
<reference evidence="3" key="2">
    <citation type="journal article" date="2023" name="IMA Fungus">
        <title>Comparative genomic study of the Penicillium genus elucidates a diverse pangenome and 15 lateral gene transfer events.</title>
        <authorList>
            <person name="Petersen C."/>
            <person name="Sorensen T."/>
            <person name="Nielsen M.R."/>
            <person name="Sondergaard T.E."/>
            <person name="Sorensen J.L."/>
            <person name="Fitzpatrick D.A."/>
            <person name="Frisvad J.C."/>
            <person name="Nielsen K.L."/>
        </authorList>
    </citation>
    <scope>NUCLEOTIDE SEQUENCE</scope>
    <source>
        <strain evidence="3">IBT 35673</strain>
    </source>
</reference>
<comment type="caution">
    <text evidence="3">The sequence shown here is derived from an EMBL/GenBank/DDBJ whole genome shotgun (WGS) entry which is preliminary data.</text>
</comment>
<dbReference type="Proteomes" id="UP001147695">
    <property type="component" value="Unassembled WGS sequence"/>
</dbReference>
<evidence type="ECO:0008006" key="5">
    <source>
        <dbReference type="Google" id="ProtNLM"/>
    </source>
</evidence>
<keyword evidence="2" id="KW-0812">Transmembrane</keyword>
<dbReference type="AlphaFoldDB" id="A0A9W9Q828"/>
<protein>
    <recommendedName>
        <fullName evidence="5">MARVEL domain-containing protein</fullName>
    </recommendedName>
</protein>
<evidence type="ECO:0000256" key="2">
    <source>
        <dbReference type="SAM" id="Phobius"/>
    </source>
</evidence>
<accession>A0A9W9Q828</accession>
<evidence type="ECO:0000313" key="3">
    <source>
        <dbReference type="EMBL" id="KAJ5328014.1"/>
    </source>
</evidence>
<feature type="transmembrane region" description="Helical" evidence="2">
    <location>
        <begin position="21"/>
        <end position="42"/>
    </location>
</feature>
<keyword evidence="2" id="KW-0472">Membrane</keyword>
<evidence type="ECO:0000313" key="4">
    <source>
        <dbReference type="Proteomes" id="UP001147695"/>
    </source>
</evidence>
<feature type="region of interest" description="Disordered" evidence="1">
    <location>
        <begin position="201"/>
        <end position="223"/>
    </location>
</feature>
<feature type="transmembrane region" description="Helical" evidence="2">
    <location>
        <begin position="129"/>
        <end position="150"/>
    </location>
</feature>
<sequence>MRSPSVKPSAYPPLPFHLIRFFVFLSSIVVGVILAVFIYHLHADGFKLPYSFIVLLVTAALSIANIILTSIIHCSCGLSTKLAIALNIILTILWALSLGLMAWSMAGSITTTCTTATWGNSAGITVCRSYKAMFTFTVTGLIAQIAAIWLDVIVRRRETRFGNYGAMGSQPGLDDSGAFDVKMDDRSEATPAMHDFHDLPSTHGAQAPHGAYEPSGPYEQHGAYGRNEHAYAGDAQEYYDHAPGADPQQRPRVRFGSHDQTAYQRPAAQTGYDPAMYR</sequence>
<gene>
    <name evidence="3" type="ORF">N7452_008404</name>
</gene>
<proteinExistence type="predicted"/>
<reference evidence="3" key="1">
    <citation type="submission" date="2022-12" db="EMBL/GenBank/DDBJ databases">
        <authorList>
            <person name="Petersen C."/>
        </authorList>
    </citation>
    <scope>NUCLEOTIDE SEQUENCE</scope>
    <source>
        <strain evidence="3">IBT 35673</strain>
    </source>
</reference>
<dbReference type="EMBL" id="JAPZBQ010000005">
    <property type="protein sequence ID" value="KAJ5328014.1"/>
    <property type="molecule type" value="Genomic_DNA"/>
</dbReference>
<name>A0A9W9Q828_PENBR</name>
<feature type="transmembrane region" description="Helical" evidence="2">
    <location>
        <begin position="84"/>
        <end position="109"/>
    </location>
</feature>
<organism evidence="3 4">
    <name type="scientific">Penicillium brevicompactum</name>
    <dbReference type="NCBI Taxonomy" id="5074"/>
    <lineage>
        <taxon>Eukaryota</taxon>
        <taxon>Fungi</taxon>
        <taxon>Dikarya</taxon>
        <taxon>Ascomycota</taxon>
        <taxon>Pezizomycotina</taxon>
        <taxon>Eurotiomycetes</taxon>
        <taxon>Eurotiomycetidae</taxon>
        <taxon>Eurotiales</taxon>
        <taxon>Aspergillaceae</taxon>
        <taxon>Penicillium</taxon>
    </lineage>
</organism>
<evidence type="ECO:0000256" key="1">
    <source>
        <dbReference type="SAM" id="MobiDB-lite"/>
    </source>
</evidence>
<keyword evidence="2" id="KW-1133">Transmembrane helix</keyword>
<feature type="region of interest" description="Disordered" evidence="1">
    <location>
        <begin position="239"/>
        <end position="278"/>
    </location>
</feature>